<accession>A0AAE3AQI3</accession>
<evidence type="ECO:0000256" key="1">
    <source>
        <dbReference type="SAM" id="Coils"/>
    </source>
</evidence>
<dbReference type="Proteomes" id="UP001198962">
    <property type="component" value="Unassembled WGS sequence"/>
</dbReference>
<comment type="caution">
    <text evidence="2">The sequence shown here is derived from an EMBL/GenBank/DDBJ whole genome shotgun (WGS) entry which is preliminary data.</text>
</comment>
<dbReference type="AlphaFoldDB" id="A0AAE3AQI3"/>
<proteinExistence type="predicted"/>
<evidence type="ECO:0000313" key="3">
    <source>
        <dbReference type="Proteomes" id="UP001198962"/>
    </source>
</evidence>
<keyword evidence="3" id="KW-1185">Reference proteome</keyword>
<reference evidence="2" key="1">
    <citation type="submission" date="2021-10" db="EMBL/GenBank/DDBJ databases">
        <title>Anaerobic single-cell dispensing facilitates the cultivation of human gut bacteria.</title>
        <authorList>
            <person name="Afrizal A."/>
        </authorList>
    </citation>
    <scope>NUCLEOTIDE SEQUENCE</scope>
    <source>
        <strain evidence="2">CLA-AA-H274</strain>
    </source>
</reference>
<name>A0AAE3AQI3_9FIRM</name>
<dbReference type="RefSeq" id="WP_177977038.1">
    <property type="nucleotide sequence ID" value="NZ_JAJEPU010000076.1"/>
</dbReference>
<organism evidence="2 3">
    <name type="scientific">Brotaphodocola catenula</name>
    <dbReference type="NCBI Taxonomy" id="2885361"/>
    <lineage>
        <taxon>Bacteria</taxon>
        <taxon>Bacillati</taxon>
        <taxon>Bacillota</taxon>
        <taxon>Clostridia</taxon>
        <taxon>Lachnospirales</taxon>
        <taxon>Lachnospiraceae</taxon>
        <taxon>Brotaphodocola</taxon>
    </lineage>
</organism>
<keyword evidence="1" id="KW-0175">Coiled coil</keyword>
<gene>
    <name evidence="2" type="ORF">LKD32_14175</name>
</gene>
<feature type="coiled-coil region" evidence="1">
    <location>
        <begin position="142"/>
        <end position="204"/>
    </location>
</feature>
<protein>
    <submittedName>
        <fullName evidence="2">Uncharacterized protein</fullName>
    </submittedName>
</protein>
<sequence>MRDMFFDEKDESEWEKKSEFATFYQDVKERYRKSGRYIAKMKFITGEDQVDAFTEKYMEMQAEYWIALLYLAYRKNAMDQDELVKIMKYDAHDAEQFFEKFEELARTSSVQKKVQNLSVNQENGMWRLDFSVLKTEFINFNIGMIIEKKEDVEAQVDEWKEKLEMERAKIREHERRIEEIKRNIQEVECNVEARKKAKKDVETEYVKAYMRERHKQERANQERPFAQETEFVSDFPWSWLLPIEDAKMKR</sequence>
<dbReference type="EMBL" id="JAJEPU010000076">
    <property type="protein sequence ID" value="MCC2165989.1"/>
    <property type="molecule type" value="Genomic_DNA"/>
</dbReference>
<evidence type="ECO:0000313" key="2">
    <source>
        <dbReference type="EMBL" id="MCC2165989.1"/>
    </source>
</evidence>